<organism evidence="5 6">
    <name type="scientific">Gekko japonicus</name>
    <name type="common">Schlegel's Japanese gecko</name>
    <dbReference type="NCBI Taxonomy" id="146911"/>
    <lineage>
        <taxon>Eukaryota</taxon>
        <taxon>Metazoa</taxon>
        <taxon>Chordata</taxon>
        <taxon>Craniata</taxon>
        <taxon>Vertebrata</taxon>
        <taxon>Euteleostomi</taxon>
        <taxon>Lepidosauria</taxon>
        <taxon>Squamata</taxon>
        <taxon>Bifurcata</taxon>
        <taxon>Gekkota</taxon>
        <taxon>Gekkonidae</taxon>
        <taxon>Gekkoninae</taxon>
        <taxon>Gekko</taxon>
    </lineage>
</organism>
<evidence type="ECO:0000256" key="1">
    <source>
        <dbReference type="ARBA" id="ARBA00009986"/>
    </source>
</evidence>
<dbReference type="SUPFAM" id="SSF53720">
    <property type="entry name" value="ALDH-like"/>
    <property type="match status" value="1"/>
</dbReference>
<dbReference type="PROSITE" id="PS00070">
    <property type="entry name" value="ALDEHYDE_DEHYDR_CYS"/>
    <property type="match status" value="1"/>
</dbReference>
<dbReference type="PANTHER" id="PTHR43570">
    <property type="entry name" value="ALDEHYDE DEHYDROGENASE"/>
    <property type="match status" value="1"/>
</dbReference>
<dbReference type="Gene3D" id="3.40.309.10">
    <property type="entry name" value="Aldehyde Dehydrogenase, Chain A, domain 2"/>
    <property type="match status" value="1"/>
</dbReference>
<dbReference type="Proteomes" id="UP000694871">
    <property type="component" value="Unplaced"/>
</dbReference>
<dbReference type="InterPro" id="IPR016161">
    <property type="entry name" value="Ald_DH/histidinol_DH"/>
</dbReference>
<feature type="compositionally biased region" description="Basic and acidic residues" evidence="3">
    <location>
        <begin position="44"/>
        <end position="61"/>
    </location>
</feature>
<protein>
    <submittedName>
        <fullName evidence="6">Aldehyde dehydrogenase family 3 member B1-like isoform X1</fullName>
    </submittedName>
</protein>
<evidence type="ECO:0000313" key="6">
    <source>
        <dbReference type="RefSeq" id="XP_015279670.1"/>
    </source>
</evidence>
<dbReference type="RefSeq" id="XP_015279670.1">
    <property type="nucleotide sequence ID" value="XM_015424184.1"/>
</dbReference>
<dbReference type="InterPro" id="IPR012394">
    <property type="entry name" value="Aldehyde_DH_NAD(P)"/>
</dbReference>
<dbReference type="PANTHER" id="PTHR43570:SF2">
    <property type="entry name" value="ALDEHYDE DEHYDROGENASE FAMILY 3 MEMBER B1"/>
    <property type="match status" value="1"/>
</dbReference>
<proteinExistence type="inferred from homology"/>
<evidence type="ECO:0000256" key="2">
    <source>
        <dbReference type="ARBA" id="ARBA00023002"/>
    </source>
</evidence>
<dbReference type="InterPro" id="IPR016162">
    <property type="entry name" value="Ald_DH_N"/>
</dbReference>
<feature type="region of interest" description="Disordered" evidence="3">
    <location>
        <begin position="30"/>
        <end position="126"/>
    </location>
</feature>
<dbReference type="GeneID" id="107121288"/>
<feature type="domain" description="Aldehyde dehydrogenase" evidence="4">
    <location>
        <begin position="145"/>
        <end position="550"/>
    </location>
</feature>
<sequence>MERAGDTVESVISGNLDFRLQHKVQEDLYASENKQKNVSGRQSTVREKAKLWEFPSEHDMASSHTSCAGRQNPRQQHKFEEVSLRSGGRQNSSSGGQQNEGQQHKFQEVPQQSESEHQQDSSSYGSNPYTALVDCLRATWLTGKTRSMPYRRTQLEALACFLEEKRCEILHAVNADMRRSAFEGEIAEVSLVMNEVNNALNCLHDWMADECVNKNLATLFESAIIRKDPYGVVLIVSPFNFPFHLTLIPLVGAIAAGNCVIVKPSEQSSCSEKLLAEVLPTYLDPDTFAVVTGGHEQTARLLENKFDYIFFTGSTNVGKVVMSAAAKHLTPLTLELGGQNPCYVDCCCNFQNAANRIVWTKFVNAGQSCLAPNYVICTADTQDRLIPCLRHAIRCFYGCNPQESPDFARMINDKHFQRVRALLDCGRVAIGGETDECDRYIAPTVLADVKEWEPVMQQEIFGPILPIFTVAGLEEAIQYINCRDRPLLAYAYSCNRQILHRVLDCTSSGCFSGNDGLMHMTLVSLPFGGLGCSGLGKYHGRFSFDTFTHQRGCMIRSMAFETVNSVRYPPYTESKLRILKFGTDVRRWNPCTLL</sequence>
<feature type="compositionally biased region" description="Low complexity" evidence="3">
    <location>
        <begin position="84"/>
        <end position="101"/>
    </location>
</feature>
<dbReference type="InterPro" id="IPR015590">
    <property type="entry name" value="Aldehyde_DH_dom"/>
</dbReference>
<reference evidence="6" key="1">
    <citation type="submission" date="2025-08" db="UniProtKB">
        <authorList>
            <consortium name="RefSeq"/>
        </authorList>
    </citation>
    <scope>IDENTIFICATION</scope>
</reference>
<comment type="similarity">
    <text evidence="1">Belongs to the aldehyde dehydrogenase family.</text>
</comment>
<evidence type="ECO:0000256" key="3">
    <source>
        <dbReference type="SAM" id="MobiDB-lite"/>
    </source>
</evidence>
<dbReference type="Pfam" id="PF00171">
    <property type="entry name" value="Aldedh"/>
    <property type="match status" value="1"/>
</dbReference>
<keyword evidence="2" id="KW-0560">Oxidoreductase</keyword>
<evidence type="ECO:0000259" key="4">
    <source>
        <dbReference type="Pfam" id="PF00171"/>
    </source>
</evidence>
<accession>A0ABM1L133</accession>
<keyword evidence="5" id="KW-1185">Reference proteome</keyword>
<feature type="compositionally biased region" description="Polar residues" evidence="3">
    <location>
        <begin position="62"/>
        <end position="74"/>
    </location>
</feature>
<gene>
    <name evidence="6" type="primary">LOC107121288</name>
</gene>
<dbReference type="InterPro" id="IPR016163">
    <property type="entry name" value="Ald_DH_C"/>
</dbReference>
<dbReference type="InterPro" id="IPR016160">
    <property type="entry name" value="Ald_DH_CS_CYS"/>
</dbReference>
<dbReference type="Gene3D" id="3.40.605.10">
    <property type="entry name" value="Aldehyde Dehydrogenase, Chain A, domain 1"/>
    <property type="match status" value="1"/>
</dbReference>
<name>A0ABM1L133_GEKJA</name>
<evidence type="ECO:0000313" key="5">
    <source>
        <dbReference type="Proteomes" id="UP000694871"/>
    </source>
</evidence>